<protein>
    <recommendedName>
        <fullName evidence="2">NYN domain-containing protein</fullName>
    </recommendedName>
</protein>
<dbReference type="AlphaFoldDB" id="A0A1G2C8C2"/>
<proteinExistence type="predicted"/>
<evidence type="ECO:0000259" key="2">
    <source>
        <dbReference type="Pfam" id="PF01936"/>
    </source>
</evidence>
<evidence type="ECO:0000256" key="1">
    <source>
        <dbReference type="SAM" id="MobiDB-lite"/>
    </source>
</evidence>
<gene>
    <name evidence="3" type="ORF">A2128_01870</name>
</gene>
<sequence>MKERECAILLDIENILFAACDDAAASGASKNKLAGCIIGYVSELAQSYAPSVRSYAALGFARKQKNVSWISFALAKAGFRTMIVPAGPNAADTALRDLGLLLAVDDNVGMVILATGDGKEPFPELLEILLGCGKRVHVVSYDGAPVSMHVEGVEHSSLAPHLRILVESASDSVSSSASAEETAEQPSNDEAEAAGVTKRSYREAARAILAGASIEGLKRPVANLADAYEIYENELAWGHDRRFSFGRLFGVLEAARASGRLQAASAEEVGWIANALVKFTDVFDHLDMYIESANGRFAALLKACVTR</sequence>
<dbReference type="InterPro" id="IPR021139">
    <property type="entry name" value="NYN"/>
</dbReference>
<reference evidence="3 4" key="1">
    <citation type="journal article" date="2016" name="Nat. Commun.">
        <title>Thousands of microbial genomes shed light on interconnected biogeochemical processes in an aquifer system.</title>
        <authorList>
            <person name="Anantharaman K."/>
            <person name="Brown C.T."/>
            <person name="Hug L.A."/>
            <person name="Sharon I."/>
            <person name="Castelle C.J."/>
            <person name="Probst A.J."/>
            <person name="Thomas B.C."/>
            <person name="Singh A."/>
            <person name="Wilkins M.J."/>
            <person name="Karaoz U."/>
            <person name="Brodie E.L."/>
            <person name="Williams K.H."/>
            <person name="Hubbard S.S."/>
            <person name="Banfield J.F."/>
        </authorList>
    </citation>
    <scope>NUCLEOTIDE SEQUENCE [LARGE SCALE GENOMIC DNA]</scope>
</reference>
<dbReference type="Pfam" id="PF01936">
    <property type="entry name" value="NYN"/>
    <property type="match status" value="1"/>
</dbReference>
<evidence type="ECO:0000313" key="3">
    <source>
        <dbReference type="EMBL" id="OGY97381.1"/>
    </source>
</evidence>
<dbReference type="Proteomes" id="UP000176349">
    <property type="component" value="Unassembled WGS sequence"/>
</dbReference>
<feature type="compositionally biased region" description="Acidic residues" evidence="1">
    <location>
        <begin position="181"/>
        <end position="192"/>
    </location>
</feature>
<dbReference type="EMBL" id="MHKV01000013">
    <property type="protein sequence ID" value="OGY97381.1"/>
    <property type="molecule type" value="Genomic_DNA"/>
</dbReference>
<accession>A0A1G2C8C2</accession>
<feature type="region of interest" description="Disordered" evidence="1">
    <location>
        <begin position="175"/>
        <end position="196"/>
    </location>
</feature>
<name>A0A1G2C8C2_9BACT</name>
<comment type="caution">
    <text evidence="3">The sequence shown here is derived from an EMBL/GenBank/DDBJ whole genome shotgun (WGS) entry which is preliminary data.</text>
</comment>
<feature type="domain" description="NYN" evidence="2">
    <location>
        <begin position="7"/>
        <end position="141"/>
    </location>
</feature>
<dbReference type="GO" id="GO:0004540">
    <property type="term" value="F:RNA nuclease activity"/>
    <property type="evidence" value="ECO:0007669"/>
    <property type="project" value="InterPro"/>
</dbReference>
<organism evidence="3 4">
    <name type="scientific">Candidatus Liptonbacteria bacterium GWC1_60_9</name>
    <dbReference type="NCBI Taxonomy" id="1798645"/>
    <lineage>
        <taxon>Bacteria</taxon>
        <taxon>Candidatus Liptoniibacteriota</taxon>
    </lineage>
</organism>
<evidence type="ECO:0000313" key="4">
    <source>
        <dbReference type="Proteomes" id="UP000176349"/>
    </source>
</evidence>